<dbReference type="STRING" id="1801663.A2175_00440"/>
<dbReference type="AlphaFoldDB" id="A0A1G2DZD5"/>
<organism evidence="2 3">
    <name type="scientific">Candidatus Nealsonbacteria bacterium RBG_13_42_11</name>
    <dbReference type="NCBI Taxonomy" id="1801663"/>
    <lineage>
        <taxon>Bacteria</taxon>
        <taxon>Candidatus Nealsoniibacteriota</taxon>
    </lineage>
</organism>
<name>A0A1G2DZD5_9BACT</name>
<feature type="transmembrane region" description="Helical" evidence="1">
    <location>
        <begin position="52"/>
        <end position="71"/>
    </location>
</feature>
<gene>
    <name evidence="2" type="ORF">A2175_00440</name>
</gene>
<accession>A0A1G2DZD5</accession>
<proteinExistence type="predicted"/>
<dbReference type="Proteomes" id="UP000176755">
    <property type="component" value="Unassembled WGS sequence"/>
</dbReference>
<evidence type="ECO:0000256" key="1">
    <source>
        <dbReference type="SAM" id="Phobius"/>
    </source>
</evidence>
<reference evidence="2 3" key="1">
    <citation type="journal article" date="2016" name="Nat. Commun.">
        <title>Thousands of microbial genomes shed light on interconnected biogeochemical processes in an aquifer system.</title>
        <authorList>
            <person name="Anantharaman K."/>
            <person name="Brown C.T."/>
            <person name="Hug L.A."/>
            <person name="Sharon I."/>
            <person name="Castelle C.J."/>
            <person name="Probst A.J."/>
            <person name="Thomas B.C."/>
            <person name="Singh A."/>
            <person name="Wilkins M.J."/>
            <person name="Karaoz U."/>
            <person name="Brodie E.L."/>
            <person name="Williams K.H."/>
            <person name="Hubbard S.S."/>
            <person name="Banfield J.F."/>
        </authorList>
    </citation>
    <scope>NUCLEOTIDE SEQUENCE [LARGE SCALE GENOMIC DNA]</scope>
</reference>
<keyword evidence="1" id="KW-1133">Transmembrane helix</keyword>
<sequence length="118" mass="13661">MCFNNLFYLLKDQFIFIIFEACLITITFYALFEDIKNRDSGMTIGRGNQSWAYFYATFGIISVIISGFFSATEIKEIINYKGIIFLLNIGITLYLCFYNGWSTNKIVGFVTSIKNKKF</sequence>
<dbReference type="EMBL" id="MHLY01000007">
    <property type="protein sequence ID" value="OGZ18742.1"/>
    <property type="molecule type" value="Genomic_DNA"/>
</dbReference>
<keyword evidence="1" id="KW-0812">Transmembrane</keyword>
<feature type="transmembrane region" description="Helical" evidence="1">
    <location>
        <begin position="14"/>
        <end position="32"/>
    </location>
</feature>
<evidence type="ECO:0000313" key="3">
    <source>
        <dbReference type="Proteomes" id="UP000176755"/>
    </source>
</evidence>
<keyword evidence="1" id="KW-0472">Membrane</keyword>
<comment type="caution">
    <text evidence="2">The sequence shown here is derived from an EMBL/GenBank/DDBJ whole genome shotgun (WGS) entry which is preliminary data.</text>
</comment>
<feature type="transmembrane region" description="Helical" evidence="1">
    <location>
        <begin position="77"/>
        <end position="97"/>
    </location>
</feature>
<evidence type="ECO:0000313" key="2">
    <source>
        <dbReference type="EMBL" id="OGZ18742.1"/>
    </source>
</evidence>
<protein>
    <submittedName>
        <fullName evidence="2">Uncharacterized protein</fullName>
    </submittedName>
</protein>